<dbReference type="InterPro" id="IPR027417">
    <property type="entry name" value="P-loop_NTPase"/>
</dbReference>
<comment type="caution">
    <text evidence="2">The sequence shown here is derived from an EMBL/GenBank/DDBJ whole genome shotgun (WGS) entry which is preliminary data.</text>
</comment>
<keyword evidence="3" id="KW-1185">Reference proteome</keyword>
<organism evidence="2 3">
    <name type="scientific">Marinovum algicola</name>
    <dbReference type="NCBI Taxonomy" id="42444"/>
    <lineage>
        <taxon>Bacteria</taxon>
        <taxon>Pseudomonadati</taxon>
        <taxon>Pseudomonadota</taxon>
        <taxon>Alphaproteobacteria</taxon>
        <taxon>Rhodobacterales</taxon>
        <taxon>Roseobacteraceae</taxon>
        <taxon>Marinovum</taxon>
    </lineage>
</organism>
<evidence type="ECO:0000313" key="3">
    <source>
        <dbReference type="Proteomes" id="UP000182932"/>
    </source>
</evidence>
<evidence type="ECO:0000313" key="2">
    <source>
        <dbReference type="EMBL" id="SEJ51082.1"/>
    </source>
</evidence>
<dbReference type="Gene3D" id="3.40.50.300">
    <property type="entry name" value="P-loop containing nucleotide triphosphate hydrolases"/>
    <property type="match status" value="1"/>
</dbReference>
<dbReference type="Proteomes" id="UP000182932">
    <property type="component" value="Unassembled WGS sequence"/>
</dbReference>
<gene>
    <name evidence="2" type="ORF">SAMN04487940_106224</name>
</gene>
<evidence type="ECO:0000259" key="1">
    <source>
        <dbReference type="Pfam" id="PF19263"/>
    </source>
</evidence>
<protein>
    <submittedName>
        <fullName evidence="2">Virulence-associated protein E</fullName>
    </submittedName>
</protein>
<name>A0A975WA92_9RHOB</name>
<dbReference type="InterPro" id="IPR045455">
    <property type="entry name" value="NrS-1_pol-like_helicase"/>
</dbReference>
<dbReference type="SUPFAM" id="SSF52540">
    <property type="entry name" value="P-loop containing nucleoside triphosphate hydrolases"/>
    <property type="match status" value="1"/>
</dbReference>
<proteinExistence type="predicted"/>
<dbReference type="Pfam" id="PF19263">
    <property type="entry name" value="DUF5906"/>
    <property type="match status" value="1"/>
</dbReference>
<reference evidence="2 3" key="1">
    <citation type="submission" date="2016-10" db="EMBL/GenBank/DDBJ databases">
        <authorList>
            <person name="Varghese N."/>
            <person name="Submissions S."/>
        </authorList>
    </citation>
    <scope>NUCLEOTIDE SEQUENCE [LARGE SCALE GENOMIC DNA]</scope>
    <source>
        <strain evidence="2 3">FF3</strain>
    </source>
</reference>
<sequence>MWPNPEEAVTFLEGWRPGGPWVLTAIPPEGGATRTVTLADPGAVRKWIHDHSGGRWNLYFTVNETAGPVRKKPEKADMAAATGLHVDVDPRPGEVLDAERERALRLLRAYSPAPTAIVDSGGGYQDFWKAEEPVPLDGDAAHIERRNLRIETDLQADACHNIDRLMRLPGTVNWPSEKKRKKGRVARLASVVDAEWRRTYRLAEFPEAEVAKTTPAAGGPCVELGDVKRLDSLDDLPATISARTRMLIVNGGDPDDPSKYPSRSEVLFAVLCEMIRAGVDDDVMAAVILDPEYGISAHVLEQPKPKGYAGRQIARARAEAVEPELAEMNARHAMVKYGGRVRVLVERSDGLPEFLKKAELFDWYANRTVKVAVDKDGNDVKKPLAEWWIKHPQRRDFERVEFMPGVESPDGVYNLWRGPAVVPAPGDCGLFLDLIRDVIAAGDGEVYEYLLNWMALKFQQPGAKLETSIALRGGQGVGKSLFAEKFGELFGRHFVAVSDQKGLMGNFNAHLQQALLVFADEIAAAKNANMVGRLKTLVTQTHIRIEPKGVDSFAAPNHFAVILASNNPHIVATDADDRRWLVLDVSPARRGDRTFFRALVEQWQAGGREAFAHLLMQRDLSGFEHRDRPQTAALAEQVESSFTGAARVIHEMLASGETPEIWRNGEPVDVPEDGGRVFIPSGALAKAAVASGKIQRGEAAGLEKSLGHQLKKLGRVQRTEQVSIAGKTARGVWLPTLAVARDWWSEMHGRAFDWGDDPHANWDVVRVPTAKDWGDEMPF</sequence>
<feature type="domain" description="NrS-1 polymerase-like helicase" evidence="1">
    <location>
        <begin position="471"/>
        <end position="579"/>
    </location>
</feature>
<accession>A0A975WA92</accession>
<dbReference type="EMBL" id="FNYY01000006">
    <property type="protein sequence ID" value="SEJ51082.1"/>
    <property type="molecule type" value="Genomic_DNA"/>
</dbReference>
<dbReference type="AlphaFoldDB" id="A0A975WA92"/>